<gene>
    <name evidence="11" type="ORF">F2P81_024252</name>
</gene>
<keyword evidence="4" id="KW-0689">Ribosomal protein</keyword>
<dbReference type="InterPro" id="IPR038657">
    <property type="entry name" value="Ribosomal_bL19_sf"/>
</dbReference>
<evidence type="ECO:0000313" key="11">
    <source>
        <dbReference type="EMBL" id="KAF0023622.1"/>
    </source>
</evidence>
<dbReference type="PRINTS" id="PR00061">
    <property type="entry name" value="RIBOSOMALL19"/>
</dbReference>
<dbReference type="PANTHER" id="PTHR15680">
    <property type="entry name" value="RIBOSOMAL PROTEIN L19"/>
    <property type="match status" value="1"/>
</dbReference>
<dbReference type="EMBL" id="VEVO01000022">
    <property type="protein sequence ID" value="KAF0023622.1"/>
    <property type="molecule type" value="Genomic_DNA"/>
</dbReference>
<sequence>MAAYAKGLDKLIFSLRSLRNLQLRNERGLSTSVCRPSPREDNDPPKFTPPPKPVVIDKTQTVASMRNPEFIPPRQRTDPFKFSMERKDMVRRRKVLNIPEFYAGSILAVTMADPNASGKMNRFVGICIQRGGKGLGATFVLRNIIDNQGVEICYEMYSPRIQSVEVLKLEKRLDDNLMYLRDALPEYSTVDPDMKPESCSTSGEVPVNKIKVRMLPKPWSKHWERPRFGIQGIRFDLCMTPRQMEFVQKWAQPWQEYDMLKEYDTSRLEEQIFSEVQREMSKNFLPHKVSKLNMRYFFAVKVTDPNEEQRRCCQTRMRSVCPVSPYRRCLHTAAAVIVIVSAVAIVAAVITATIDITSVSYLFALSPPNPRADKKIVLSLSLSERHNANNTNFTGTEETDMAWGGSGGDDDDDDDDDEYEEDEEEEEENHSLLEIICVYF</sequence>
<evidence type="ECO:0000256" key="7">
    <source>
        <dbReference type="ARBA" id="ARBA00035288"/>
    </source>
</evidence>
<dbReference type="InterPro" id="IPR001857">
    <property type="entry name" value="Ribosomal_bL19"/>
</dbReference>
<dbReference type="GO" id="GO:0003735">
    <property type="term" value="F:structural constituent of ribosome"/>
    <property type="evidence" value="ECO:0007669"/>
    <property type="project" value="InterPro"/>
</dbReference>
<dbReference type="Gene3D" id="2.30.30.790">
    <property type="match status" value="1"/>
</dbReference>
<evidence type="ECO:0000256" key="5">
    <source>
        <dbReference type="ARBA" id="ARBA00023128"/>
    </source>
</evidence>
<dbReference type="Proteomes" id="UP000438429">
    <property type="component" value="Unassembled WGS sequence"/>
</dbReference>
<dbReference type="AlphaFoldDB" id="A0A6A4RWX0"/>
<feature type="compositionally biased region" description="Acidic residues" evidence="9">
    <location>
        <begin position="408"/>
        <end position="428"/>
    </location>
</feature>
<evidence type="ECO:0000256" key="3">
    <source>
        <dbReference type="ARBA" id="ARBA00022946"/>
    </source>
</evidence>
<feature type="region of interest" description="Disordered" evidence="9">
    <location>
        <begin position="28"/>
        <end position="52"/>
    </location>
</feature>
<evidence type="ECO:0000256" key="2">
    <source>
        <dbReference type="ARBA" id="ARBA00005781"/>
    </source>
</evidence>
<keyword evidence="10" id="KW-1133">Transmembrane helix</keyword>
<proteinExistence type="inferred from homology"/>
<feature type="transmembrane region" description="Helical" evidence="10">
    <location>
        <begin position="333"/>
        <end position="365"/>
    </location>
</feature>
<comment type="similarity">
    <text evidence="2">Belongs to the bacterial ribosomal protein bL19 family.</text>
</comment>
<dbReference type="SUPFAM" id="SSF50104">
    <property type="entry name" value="Translation proteins SH3-like domain"/>
    <property type="match status" value="1"/>
</dbReference>
<dbReference type="FunFam" id="2.30.30.790:FF:000002">
    <property type="entry name" value="39S ribosomal protein L19, mitochondrial"/>
    <property type="match status" value="1"/>
</dbReference>
<feature type="region of interest" description="Disordered" evidence="9">
    <location>
        <begin position="388"/>
        <end position="431"/>
    </location>
</feature>
<evidence type="ECO:0000313" key="12">
    <source>
        <dbReference type="Proteomes" id="UP000438429"/>
    </source>
</evidence>
<dbReference type="InterPro" id="IPR008991">
    <property type="entry name" value="Translation_prot_SH3-like_sf"/>
</dbReference>
<keyword evidence="3" id="KW-0809">Transit peptide</keyword>
<dbReference type="GO" id="GO:0005762">
    <property type="term" value="C:mitochondrial large ribosomal subunit"/>
    <property type="evidence" value="ECO:0007669"/>
    <property type="project" value="TreeGrafter"/>
</dbReference>
<keyword evidence="10" id="KW-0472">Membrane</keyword>
<evidence type="ECO:0000256" key="1">
    <source>
        <dbReference type="ARBA" id="ARBA00004173"/>
    </source>
</evidence>
<protein>
    <recommendedName>
        <fullName evidence="7">Large ribosomal subunit protein bL19m</fullName>
    </recommendedName>
    <alternativeName>
        <fullName evidence="8">39S ribosomal protein L19, mitochondrial</fullName>
    </alternativeName>
</protein>
<keyword evidence="10" id="KW-0812">Transmembrane</keyword>
<dbReference type="Pfam" id="PF01245">
    <property type="entry name" value="Ribosomal_L19"/>
    <property type="match status" value="1"/>
</dbReference>
<evidence type="ECO:0000256" key="10">
    <source>
        <dbReference type="SAM" id="Phobius"/>
    </source>
</evidence>
<evidence type="ECO:0000256" key="9">
    <source>
        <dbReference type="SAM" id="MobiDB-lite"/>
    </source>
</evidence>
<keyword evidence="6" id="KW-0687">Ribonucleoprotein</keyword>
<dbReference type="GO" id="GO:0006412">
    <property type="term" value="P:translation"/>
    <property type="evidence" value="ECO:0007669"/>
    <property type="project" value="InterPro"/>
</dbReference>
<evidence type="ECO:0000256" key="8">
    <source>
        <dbReference type="ARBA" id="ARBA00035359"/>
    </source>
</evidence>
<reference evidence="11 12" key="1">
    <citation type="submission" date="2019-06" db="EMBL/GenBank/DDBJ databases">
        <title>Draft genomes of female and male turbot (Scophthalmus maximus).</title>
        <authorList>
            <person name="Xu H."/>
            <person name="Xu X.-W."/>
            <person name="Shao C."/>
            <person name="Chen S."/>
        </authorList>
    </citation>
    <scope>NUCLEOTIDE SEQUENCE [LARGE SCALE GENOMIC DNA]</scope>
    <source>
        <strain evidence="11">Ysfricsl-2016a</strain>
        <tissue evidence="11">Blood</tissue>
    </source>
</reference>
<organism evidence="11 12">
    <name type="scientific">Scophthalmus maximus</name>
    <name type="common">Turbot</name>
    <name type="synonym">Psetta maxima</name>
    <dbReference type="NCBI Taxonomy" id="52904"/>
    <lineage>
        <taxon>Eukaryota</taxon>
        <taxon>Metazoa</taxon>
        <taxon>Chordata</taxon>
        <taxon>Craniata</taxon>
        <taxon>Vertebrata</taxon>
        <taxon>Euteleostomi</taxon>
        <taxon>Actinopterygii</taxon>
        <taxon>Neopterygii</taxon>
        <taxon>Teleostei</taxon>
        <taxon>Neoteleostei</taxon>
        <taxon>Acanthomorphata</taxon>
        <taxon>Carangaria</taxon>
        <taxon>Pleuronectiformes</taxon>
        <taxon>Pleuronectoidei</taxon>
        <taxon>Scophthalmidae</taxon>
        <taxon>Scophthalmus</taxon>
    </lineage>
</organism>
<comment type="caution">
    <text evidence="11">The sequence shown here is derived from an EMBL/GenBank/DDBJ whole genome shotgun (WGS) entry which is preliminary data.</text>
</comment>
<evidence type="ECO:0000256" key="6">
    <source>
        <dbReference type="ARBA" id="ARBA00023274"/>
    </source>
</evidence>
<name>A0A6A4RWX0_SCOMX</name>
<keyword evidence="5" id="KW-0496">Mitochondrion</keyword>
<dbReference type="PANTHER" id="PTHR15680:SF9">
    <property type="entry name" value="LARGE RIBOSOMAL SUBUNIT PROTEIN BL19M"/>
    <property type="match status" value="1"/>
</dbReference>
<comment type="subcellular location">
    <subcellularLocation>
        <location evidence="1">Mitochondrion</location>
    </subcellularLocation>
</comment>
<evidence type="ECO:0000256" key="4">
    <source>
        <dbReference type="ARBA" id="ARBA00022980"/>
    </source>
</evidence>
<accession>A0A6A4RWX0</accession>